<dbReference type="InterPro" id="IPR002938">
    <property type="entry name" value="FAD-bd"/>
</dbReference>
<evidence type="ECO:0000256" key="2">
    <source>
        <dbReference type="ARBA" id="ARBA00022630"/>
    </source>
</evidence>
<dbReference type="Proteomes" id="UP001265746">
    <property type="component" value="Unassembled WGS sequence"/>
</dbReference>
<dbReference type="InterPro" id="IPR050493">
    <property type="entry name" value="FAD-dep_Monooxygenase_BioMet"/>
</dbReference>
<dbReference type="SUPFAM" id="SSF54373">
    <property type="entry name" value="FAD-linked reductases, C-terminal domain"/>
    <property type="match status" value="1"/>
</dbReference>
<evidence type="ECO:0000313" key="8">
    <source>
        <dbReference type="EMBL" id="KAK2596586.1"/>
    </source>
</evidence>
<dbReference type="Pfam" id="PF01494">
    <property type="entry name" value="FAD_binding_3"/>
    <property type="match status" value="1"/>
</dbReference>
<dbReference type="InterPro" id="IPR036188">
    <property type="entry name" value="FAD/NAD-bd_sf"/>
</dbReference>
<dbReference type="PRINTS" id="PR00420">
    <property type="entry name" value="RNGMNOXGNASE"/>
</dbReference>
<dbReference type="PANTHER" id="PTHR13789">
    <property type="entry name" value="MONOOXYGENASE"/>
    <property type="match status" value="1"/>
</dbReference>
<feature type="domain" description="FAD-binding" evidence="7">
    <location>
        <begin position="85"/>
        <end position="428"/>
    </location>
</feature>
<evidence type="ECO:0000256" key="6">
    <source>
        <dbReference type="SAM" id="MobiDB-lite"/>
    </source>
</evidence>
<dbReference type="GO" id="GO:0071949">
    <property type="term" value="F:FAD binding"/>
    <property type="evidence" value="ECO:0007669"/>
    <property type="project" value="InterPro"/>
</dbReference>
<evidence type="ECO:0000313" key="9">
    <source>
        <dbReference type="Proteomes" id="UP001265746"/>
    </source>
</evidence>
<protein>
    <recommendedName>
        <fullName evidence="7">FAD-binding domain-containing protein</fullName>
    </recommendedName>
</protein>
<feature type="compositionally biased region" description="Polar residues" evidence="6">
    <location>
        <begin position="22"/>
        <end position="38"/>
    </location>
</feature>
<reference evidence="8" key="1">
    <citation type="submission" date="2023-06" db="EMBL/GenBank/DDBJ databases">
        <authorList>
            <person name="Noh H."/>
        </authorList>
    </citation>
    <scope>NUCLEOTIDE SEQUENCE</scope>
    <source>
        <strain evidence="8">DUCC20226</strain>
    </source>
</reference>
<comment type="similarity">
    <text evidence="1">Belongs to the paxM FAD-dependent monooxygenase family.</text>
</comment>
<organism evidence="8 9">
    <name type="scientific">Phomopsis amygdali</name>
    <name type="common">Fusicoccum amygdali</name>
    <dbReference type="NCBI Taxonomy" id="1214568"/>
    <lineage>
        <taxon>Eukaryota</taxon>
        <taxon>Fungi</taxon>
        <taxon>Dikarya</taxon>
        <taxon>Ascomycota</taxon>
        <taxon>Pezizomycotina</taxon>
        <taxon>Sordariomycetes</taxon>
        <taxon>Sordariomycetidae</taxon>
        <taxon>Diaporthales</taxon>
        <taxon>Diaporthaceae</taxon>
        <taxon>Diaporthe</taxon>
    </lineage>
</organism>
<dbReference type="Gene3D" id="3.50.50.60">
    <property type="entry name" value="FAD/NAD(P)-binding domain"/>
    <property type="match status" value="1"/>
</dbReference>
<proteinExistence type="inferred from homology"/>
<keyword evidence="9" id="KW-1185">Reference proteome</keyword>
<dbReference type="AlphaFoldDB" id="A0AAD9VWR1"/>
<dbReference type="FunFam" id="3.50.50.60:FF:000115">
    <property type="entry name" value="Salicylate hydroxylase, putative"/>
    <property type="match status" value="1"/>
</dbReference>
<evidence type="ECO:0000256" key="3">
    <source>
        <dbReference type="ARBA" id="ARBA00022827"/>
    </source>
</evidence>
<keyword evidence="5" id="KW-0503">Monooxygenase</keyword>
<evidence type="ECO:0000256" key="4">
    <source>
        <dbReference type="ARBA" id="ARBA00023002"/>
    </source>
</evidence>
<name>A0AAD9VWR1_PHOAM</name>
<comment type="caution">
    <text evidence="8">The sequence shown here is derived from an EMBL/GenBank/DDBJ whole genome shotgun (WGS) entry which is preliminary data.</text>
</comment>
<dbReference type="EMBL" id="JAUJFL010000011">
    <property type="protein sequence ID" value="KAK2596586.1"/>
    <property type="molecule type" value="Genomic_DNA"/>
</dbReference>
<feature type="region of interest" description="Disordered" evidence="6">
    <location>
        <begin position="1"/>
        <end position="50"/>
    </location>
</feature>
<dbReference type="SUPFAM" id="SSF51905">
    <property type="entry name" value="FAD/NAD(P)-binding domain"/>
    <property type="match status" value="1"/>
</dbReference>
<evidence type="ECO:0000259" key="7">
    <source>
        <dbReference type="Pfam" id="PF01494"/>
    </source>
</evidence>
<evidence type="ECO:0000256" key="5">
    <source>
        <dbReference type="ARBA" id="ARBA00023033"/>
    </source>
</evidence>
<keyword evidence="4" id="KW-0560">Oxidoreductase</keyword>
<dbReference type="PANTHER" id="PTHR13789:SF306">
    <property type="entry name" value="HYDROXYLASE, PUTATIVE-RELATED"/>
    <property type="match status" value="1"/>
</dbReference>
<gene>
    <name evidence="8" type="ORF">N8I77_013467</name>
</gene>
<dbReference type="GO" id="GO:0004497">
    <property type="term" value="F:monooxygenase activity"/>
    <property type="evidence" value="ECO:0007669"/>
    <property type="project" value="UniProtKB-KW"/>
</dbReference>
<keyword evidence="2" id="KW-0285">Flavoprotein</keyword>
<sequence length="512" mass="56194">MPILTDSPGNVVRSKHADGSMEKTNSGTTNGHTRSNGAHPSVKLGEKPKFTTTSYPSNCLRFLGDVQTNPCEKHAIAPAARVKLNIIIVGAGLGGLATAIALRRTGHDVTVFEQAPELMEVGAGIQVPPNSGKLLERWGVMQRLAKQVVEPSRINFRRWQDSEVIGVTDLTSEFNSHYEVPYYVVHRAHLHTALYQQAVALGVKTRLNSKVELYEPDTATINLSDGSVFQGDLVVAADGVKSTARSIVAPNGRGAPKFTGYAVYRATVDVAKMREIPEISWVLEQPNLNLWIGEDKHVMTYCIASGQAFNMVLSHPDRSGSPAAGAEGDILETMKKEFEGWHPHLTTIISLIDKVMKTPLMSGEALDSWVSPSSKLLILGDAAHAMLPYMSEGAAMAVEDGAALAVALSRITSTNQLKFALRVFEKERVQRTGMMQEASMVNSMIWHFADGPLQEARDQAMRPEVEGRHFLSSPNQWSDPVTQEWAYGYDAERVMERAWEEAVNELICRSEC</sequence>
<keyword evidence="3" id="KW-0274">FAD</keyword>
<evidence type="ECO:0000256" key="1">
    <source>
        <dbReference type="ARBA" id="ARBA00007992"/>
    </source>
</evidence>
<accession>A0AAD9VWR1</accession>